<name>A0A151NIU7_ALLMI</name>
<dbReference type="SUPFAM" id="SSF109775">
    <property type="entry name" value="Mannose-6-phosphate receptor binding protein 1 (Tip47), C-terminal domain"/>
    <property type="match status" value="1"/>
</dbReference>
<dbReference type="EMBL" id="AKHW03002956">
    <property type="protein sequence ID" value="KYO36718.1"/>
    <property type="molecule type" value="Genomic_DNA"/>
</dbReference>
<dbReference type="InterPro" id="IPR004279">
    <property type="entry name" value="Perilipin"/>
</dbReference>
<dbReference type="STRING" id="8496.A0A151NIU7"/>
<comment type="caution">
    <text evidence="4">The sequence shown here is derived from an EMBL/GenBank/DDBJ whole genome shotgun (WGS) entry which is preliminary data.</text>
</comment>
<evidence type="ECO:0000313" key="5">
    <source>
        <dbReference type="Proteomes" id="UP000050525"/>
    </source>
</evidence>
<evidence type="ECO:0000256" key="2">
    <source>
        <dbReference type="ARBA" id="ARBA00006311"/>
    </source>
</evidence>
<organism evidence="4 5">
    <name type="scientific">Alligator mississippiensis</name>
    <name type="common">American alligator</name>
    <dbReference type="NCBI Taxonomy" id="8496"/>
    <lineage>
        <taxon>Eukaryota</taxon>
        <taxon>Metazoa</taxon>
        <taxon>Chordata</taxon>
        <taxon>Craniata</taxon>
        <taxon>Vertebrata</taxon>
        <taxon>Euteleostomi</taxon>
        <taxon>Archelosauria</taxon>
        <taxon>Archosauria</taxon>
        <taxon>Crocodylia</taxon>
        <taxon>Alligatoridae</taxon>
        <taxon>Alligatorinae</taxon>
        <taxon>Alligator</taxon>
    </lineage>
</organism>
<accession>A0A151NIU7</accession>
<gene>
    <name evidence="4" type="ORF">Y1Q_0024380</name>
</gene>
<comment type="subcellular location">
    <subcellularLocation>
        <location evidence="1">Lipid droplet</location>
    </subcellularLocation>
</comment>
<dbReference type="GO" id="GO:0005811">
    <property type="term" value="C:lipid droplet"/>
    <property type="evidence" value="ECO:0007669"/>
    <property type="project" value="UniProtKB-SubCell"/>
</dbReference>
<reference evidence="4 5" key="1">
    <citation type="journal article" date="2012" name="Genome Biol.">
        <title>Sequencing three crocodilian genomes to illuminate the evolution of archosaurs and amniotes.</title>
        <authorList>
            <person name="St John J.A."/>
            <person name="Braun E.L."/>
            <person name="Isberg S.R."/>
            <person name="Miles L.G."/>
            <person name="Chong A.Y."/>
            <person name="Gongora J."/>
            <person name="Dalzell P."/>
            <person name="Moran C."/>
            <person name="Bed'hom B."/>
            <person name="Abzhanov A."/>
            <person name="Burgess S.C."/>
            <person name="Cooksey A.M."/>
            <person name="Castoe T.A."/>
            <person name="Crawford N.G."/>
            <person name="Densmore L.D."/>
            <person name="Drew J.C."/>
            <person name="Edwards S.V."/>
            <person name="Faircloth B.C."/>
            <person name="Fujita M.K."/>
            <person name="Greenwold M.J."/>
            <person name="Hoffmann F.G."/>
            <person name="Howard J.M."/>
            <person name="Iguchi T."/>
            <person name="Janes D.E."/>
            <person name="Khan S.Y."/>
            <person name="Kohno S."/>
            <person name="de Koning A.J."/>
            <person name="Lance S.L."/>
            <person name="McCarthy F.M."/>
            <person name="McCormack J.E."/>
            <person name="Merchant M.E."/>
            <person name="Peterson D.G."/>
            <person name="Pollock D.D."/>
            <person name="Pourmand N."/>
            <person name="Raney B.J."/>
            <person name="Roessler K.A."/>
            <person name="Sanford J.R."/>
            <person name="Sawyer R.H."/>
            <person name="Schmidt C.J."/>
            <person name="Triplett E.W."/>
            <person name="Tuberville T.D."/>
            <person name="Venegas-Anaya M."/>
            <person name="Howard J.T."/>
            <person name="Jarvis E.D."/>
            <person name="Guillette L.J.Jr."/>
            <person name="Glenn T.C."/>
            <person name="Green R.E."/>
            <person name="Ray D.A."/>
        </authorList>
    </citation>
    <scope>NUCLEOTIDE SEQUENCE [LARGE SCALE GENOMIC DNA]</scope>
    <source>
        <strain evidence="4">KSC_2009_1</strain>
    </source>
</reference>
<dbReference type="AlphaFoldDB" id="A0A151NIU7"/>
<keyword evidence="3" id="KW-0551">Lipid droplet</keyword>
<comment type="similarity">
    <text evidence="2">Belongs to the perilipin family.</text>
</comment>
<dbReference type="Gene3D" id="3.30.720.170">
    <property type="entry name" value="Perilipin, alpha-beta domain"/>
    <property type="match status" value="1"/>
</dbReference>
<dbReference type="Proteomes" id="UP000050525">
    <property type="component" value="Unassembled WGS sequence"/>
</dbReference>
<evidence type="ECO:0000256" key="1">
    <source>
        <dbReference type="ARBA" id="ARBA00004502"/>
    </source>
</evidence>
<evidence type="ECO:0000313" key="4">
    <source>
        <dbReference type="EMBL" id="KYO36718.1"/>
    </source>
</evidence>
<protein>
    <submittedName>
        <fullName evidence="4">Uncharacterized protein</fullName>
    </submittedName>
</protein>
<keyword evidence="5" id="KW-1185">Reference proteome</keyword>
<evidence type="ECO:0000256" key="3">
    <source>
        <dbReference type="ARBA" id="ARBA00022677"/>
    </source>
</evidence>
<sequence>MGCLVPQDGPEKRAMAFGGVAANSMSVVLWSQVAQVVPTGLGAILDKINELEDLLSMRGQELAKLATLVASLETASVEQQKQQLRYWSGLGFLRMKLLHFA</sequence>
<proteinExistence type="inferred from homology"/>
<dbReference type="Pfam" id="PF03036">
    <property type="entry name" value="Perilipin"/>
    <property type="match status" value="1"/>
</dbReference>